<protein>
    <submittedName>
        <fullName evidence="1">Respiratory supercomplex factor 1, mitochondrial</fullName>
    </submittedName>
</protein>
<organism evidence="1 2">
    <name type="scientific">Zalaria obscura</name>
    <dbReference type="NCBI Taxonomy" id="2024903"/>
    <lineage>
        <taxon>Eukaryota</taxon>
        <taxon>Fungi</taxon>
        <taxon>Dikarya</taxon>
        <taxon>Ascomycota</taxon>
        <taxon>Pezizomycotina</taxon>
        <taxon>Dothideomycetes</taxon>
        <taxon>Dothideomycetidae</taxon>
        <taxon>Dothideales</taxon>
        <taxon>Zalariaceae</taxon>
        <taxon>Zalaria</taxon>
    </lineage>
</organism>
<gene>
    <name evidence="1" type="primary">RCF1</name>
    <name evidence="1" type="ORF">M8818_007190</name>
</gene>
<keyword evidence="2" id="KW-1185">Reference proteome</keyword>
<comment type="caution">
    <text evidence="1">The sequence shown here is derived from an EMBL/GenBank/DDBJ whole genome shotgun (WGS) entry which is preliminary data.</text>
</comment>
<accession>A0ACC3S491</accession>
<evidence type="ECO:0000313" key="2">
    <source>
        <dbReference type="Proteomes" id="UP001320706"/>
    </source>
</evidence>
<sequence>MNSAPPPSSFDGNTEFYEESRWQKLRRRLVEEPLIPLGCALTCWALYEATKSMRVGDKHKTNRMFRRRIYAQGFTILAMIGGQAYWASDRAKRNEYEGLLDEKKRKEKHESWIKELEARDQEEQEMKDMRRRLKQARGEALTEKQAQALESTIKSDGTGVAKAVESKGAKIGDDVQQSVLEEGEKKSEGSIMKAVRSLWGGSS</sequence>
<name>A0ACC3S491_9PEZI</name>
<reference evidence="1" key="1">
    <citation type="submission" date="2024-02" db="EMBL/GenBank/DDBJ databases">
        <title>Metagenome Assembled Genome of Zalaria obscura JY119.</title>
        <authorList>
            <person name="Vighnesh L."/>
            <person name="Jagadeeshwari U."/>
            <person name="Venkata Ramana C."/>
            <person name="Sasikala C."/>
        </authorList>
    </citation>
    <scope>NUCLEOTIDE SEQUENCE</scope>
    <source>
        <strain evidence="1">JY119</strain>
    </source>
</reference>
<evidence type="ECO:0000313" key="1">
    <source>
        <dbReference type="EMBL" id="KAK8196038.1"/>
    </source>
</evidence>
<proteinExistence type="predicted"/>
<dbReference type="EMBL" id="JAMKPW020000042">
    <property type="protein sequence ID" value="KAK8196038.1"/>
    <property type="molecule type" value="Genomic_DNA"/>
</dbReference>
<dbReference type="Proteomes" id="UP001320706">
    <property type="component" value="Unassembled WGS sequence"/>
</dbReference>